<comment type="caution">
    <text evidence="1">The sequence shown here is derived from an EMBL/GenBank/DDBJ whole genome shotgun (WGS) entry which is preliminary data.</text>
</comment>
<evidence type="ECO:0000313" key="2">
    <source>
        <dbReference type="Proteomes" id="UP001419268"/>
    </source>
</evidence>
<sequence length="90" mass="10531">MAMPYEHFVFSVFDLPLQWRYPRSTSSSILGTRTSFSSFSLFDLSIDSRERFDFKSRLHAFLLDSLWRFDFKSSTVDALMACPVILYALN</sequence>
<reference evidence="1 2" key="1">
    <citation type="submission" date="2024-01" db="EMBL/GenBank/DDBJ databases">
        <title>Genome assemblies of Stephania.</title>
        <authorList>
            <person name="Yang L."/>
        </authorList>
    </citation>
    <scope>NUCLEOTIDE SEQUENCE [LARGE SCALE GENOMIC DNA]</scope>
    <source>
        <strain evidence="1">JXDWG</strain>
        <tissue evidence="1">Leaf</tissue>
    </source>
</reference>
<gene>
    <name evidence="1" type="ORF">Scep_019545</name>
</gene>
<keyword evidence="2" id="KW-1185">Reference proteome</keyword>
<dbReference type="EMBL" id="JBBNAG010000008">
    <property type="protein sequence ID" value="KAK9112026.1"/>
    <property type="molecule type" value="Genomic_DNA"/>
</dbReference>
<accession>A0AAP0IAV6</accession>
<dbReference type="Proteomes" id="UP001419268">
    <property type="component" value="Unassembled WGS sequence"/>
</dbReference>
<protein>
    <submittedName>
        <fullName evidence="1">Uncharacterized protein</fullName>
    </submittedName>
</protein>
<dbReference type="AlphaFoldDB" id="A0AAP0IAV6"/>
<name>A0AAP0IAV6_9MAGN</name>
<proteinExistence type="predicted"/>
<organism evidence="1 2">
    <name type="scientific">Stephania cephalantha</name>
    <dbReference type="NCBI Taxonomy" id="152367"/>
    <lineage>
        <taxon>Eukaryota</taxon>
        <taxon>Viridiplantae</taxon>
        <taxon>Streptophyta</taxon>
        <taxon>Embryophyta</taxon>
        <taxon>Tracheophyta</taxon>
        <taxon>Spermatophyta</taxon>
        <taxon>Magnoliopsida</taxon>
        <taxon>Ranunculales</taxon>
        <taxon>Menispermaceae</taxon>
        <taxon>Menispermoideae</taxon>
        <taxon>Cissampelideae</taxon>
        <taxon>Stephania</taxon>
    </lineage>
</organism>
<evidence type="ECO:0000313" key="1">
    <source>
        <dbReference type="EMBL" id="KAK9112026.1"/>
    </source>
</evidence>